<organism evidence="6 7">
    <name type="scientific">Thelonectria olida</name>
    <dbReference type="NCBI Taxonomy" id="1576542"/>
    <lineage>
        <taxon>Eukaryota</taxon>
        <taxon>Fungi</taxon>
        <taxon>Dikarya</taxon>
        <taxon>Ascomycota</taxon>
        <taxon>Pezizomycotina</taxon>
        <taxon>Sordariomycetes</taxon>
        <taxon>Hypocreomycetidae</taxon>
        <taxon>Hypocreales</taxon>
        <taxon>Nectriaceae</taxon>
        <taxon>Thelonectria</taxon>
    </lineage>
</organism>
<evidence type="ECO:0000256" key="1">
    <source>
        <dbReference type="ARBA" id="ARBA00005495"/>
    </source>
</evidence>
<evidence type="ECO:0000256" key="2">
    <source>
        <dbReference type="ARBA" id="ARBA00022723"/>
    </source>
</evidence>
<reference evidence="6 7" key="1">
    <citation type="journal article" date="2021" name="Nat. Commun.">
        <title>Genetic determinants of endophytism in the Arabidopsis root mycobiome.</title>
        <authorList>
            <person name="Mesny F."/>
            <person name="Miyauchi S."/>
            <person name="Thiergart T."/>
            <person name="Pickel B."/>
            <person name="Atanasova L."/>
            <person name="Karlsson M."/>
            <person name="Huettel B."/>
            <person name="Barry K.W."/>
            <person name="Haridas S."/>
            <person name="Chen C."/>
            <person name="Bauer D."/>
            <person name="Andreopoulos W."/>
            <person name="Pangilinan J."/>
            <person name="LaButti K."/>
            <person name="Riley R."/>
            <person name="Lipzen A."/>
            <person name="Clum A."/>
            <person name="Drula E."/>
            <person name="Henrissat B."/>
            <person name="Kohler A."/>
            <person name="Grigoriev I.V."/>
            <person name="Martin F.M."/>
            <person name="Hacquard S."/>
        </authorList>
    </citation>
    <scope>NUCLEOTIDE SEQUENCE [LARGE SCALE GENOMIC DNA]</scope>
    <source>
        <strain evidence="6 7">MPI-CAGE-CH-0241</strain>
    </source>
</reference>
<accession>A0A9P9ALP9</accession>
<dbReference type="AlphaFoldDB" id="A0A9P9ALP9"/>
<dbReference type="Gene3D" id="3.90.1590.10">
    <property type="entry name" value="glutathione-dependent formaldehyde- activating enzyme (gfa)"/>
    <property type="match status" value="1"/>
</dbReference>
<evidence type="ECO:0000256" key="3">
    <source>
        <dbReference type="ARBA" id="ARBA00022833"/>
    </source>
</evidence>
<dbReference type="InterPro" id="IPR011057">
    <property type="entry name" value="Mss4-like_sf"/>
</dbReference>
<dbReference type="PANTHER" id="PTHR33337">
    <property type="entry name" value="GFA DOMAIN-CONTAINING PROTEIN"/>
    <property type="match status" value="1"/>
</dbReference>
<evidence type="ECO:0000313" key="7">
    <source>
        <dbReference type="Proteomes" id="UP000777438"/>
    </source>
</evidence>
<keyword evidence="4" id="KW-0456">Lyase</keyword>
<dbReference type="EMBL" id="JAGPYM010000011">
    <property type="protein sequence ID" value="KAH6889237.1"/>
    <property type="molecule type" value="Genomic_DNA"/>
</dbReference>
<dbReference type="InterPro" id="IPR006913">
    <property type="entry name" value="CENP-V/GFA"/>
</dbReference>
<dbReference type="OrthoDB" id="2212170at2759"/>
<gene>
    <name evidence="6" type="ORF">B0T10DRAFT_459897</name>
</gene>
<evidence type="ECO:0000259" key="5">
    <source>
        <dbReference type="Pfam" id="PF04828"/>
    </source>
</evidence>
<keyword evidence="2" id="KW-0479">Metal-binding</keyword>
<dbReference type="Proteomes" id="UP000777438">
    <property type="component" value="Unassembled WGS sequence"/>
</dbReference>
<keyword evidence="3" id="KW-0862">Zinc</keyword>
<dbReference type="GO" id="GO:0046872">
    <property type="term" value="F:metal ion binding"/>
    <property type="evidence" value="ECO:0007669"/>
    <property type="project" value="UniProtKB-KW"/>
</dbReference>
<name>A0A9P9ALP9_9HYPO</name>
<feature type="domain" description="CENP-V/GFA" evidence="5">
    <location>
        <begin position="23"/>
        <end position="102"/>
    </location>
</feature>
<sequence>MTLSGSCMCGAIAYKSTVDWRPLHSNAVVASDGFSVTKGTPKQYDIVGGSGKVNHHFFCGDCGSSLFTRLDIMEGKVCIKAGGLDEGGASLGNKVNVELYVKDRVAYLGALEGATQNETM</sequence>
<comment type="caution">
    <text evidence="6">The sequence shown here is derived from an EMBL/GenBank/DDBJ whole genome shotgun (WGS) entry which is preliminary data.</text>
</comment>
<dbReference type="PANTHER" id="PTHR33337:SF30">
    <property type="entry name" value="DUF636 DOMAIN PROTEIN (AFU_ORTHOLOGUE AFUA_1G03180)"/>
    <property type="match status" value="1"/>
</dbReference>
<keyword evidence="7" id="KW-1185">Reference proteome</keyword>
<evidence type="ECO:0000256" key="4">
    <source>
        <dbReference type="ARBA" id="ARBA00023239"/>
    </source>
</evidence>
<comment type="similarity">
    <text evidence="1">Belongs to the Gfa family.</text>
</comment>
<proteinExistence type="inferred from homology"/>
<dbReference type="GO" id="GO:0016846">
    <property type="term" value="F:carbon-sulfur lyase activity"/>
    <property type="evidence" value="ECO:0007669"/>
    <property type="project" value="InterPro"/>
</dbReference>
<dbReference type="SUPFAM" id="SSF51316">
    <property type="entry name" value="Mss4-like"/>
    <property type="match status" value="1"/>
</dbReference>
<dbReference type="Pfam" id="PF04828">
    <property type="entry name" value="GFA"/>
    <property type="match status" value="1"/>
</dbReference>
<evidence type="ECO:0000313" key="6">
    <source>
        <dbReference type="EMBL" id="KAH6889237.1"/>
    </source>
</evidence>
<protein>
    <submittedName>
        <fullName evidence="6">Mss4-like protein</fullName>
    </submittedName>
</protein>